<keyword evidence="2" id="KW-1185">Reference proteome</keyword>
<dbReference type="EMBL" id="ML994627">
    <property type="protein sequence ID" value="KAF2187433.1"/>
    <property type="molecule type" value="Genomic_DNA"/>
</dbReference>
<accession>A0A6A6E8I0</accession>
<sequence length="99" mass="11668">MPREDEPDYRYLLRNDDLKWFEDVNQQLQCCATPRARHERLLKEVESLMTRQNLEDLKLCALHSLMTQYGPVFHGDPVFSHRTDPGESRIVFTSFASRA</sequence>
<dbReference type="Proteomes" id="UP000800200">
    <property type="component" value="Unassembled WGS sequence"/>
</dbReference>
<dbReference type="AlphaFoldDB" id="A0A6A6E8I0"/>
<protein>
    <submittedName>
        <fullName evidence="1">Uncharacterized protein</fullName>
    </submittedName>
</protein>
<name>A0A6A6E8I0_9PEZI</name>
<organism evidence="1 2">
    <name type="scientific">Zopfia rhizophila CBS 207.26</name>
    <dbReference type="NCBI Taxonomy" id="1314779"/>
    <lineage>
        <taxon>Eukaryota</taxon>
        <taxon>Fungi</taxon>
        <taxon>Dikarya</taxon>
        <taxon>Ascomycota</taxon>
        <taxon>Pezizomycotina</taxon>
        <taxon>Dothideomycetes</taxon>
        <taxon>Dothideomycetes incertae sedis</taxon>
        <taxon>Zopfiaceae</taxon>
        <taxon>Zopfia</taxon>
    </lineage>
</organism>
<evidence type="ECO:0000313" key="1">
    <source>
        <dbReference type="EMBL" id="KAF2187433.1"/>
    </source>
</evidence>
<gene>
    <name evidence="1" type="ORF">K469DRAFT_113575</name>
</gene>
<proteinExistence type="predicted"/>
<evidence type="ECO:0000313" key="2">
    <source>
        <dbReference type="Proteomes" id="UP000800200"/>
    </source>
</evidence>
<reference evidence="1" key="1">
    <citation type="journal article" date="2020" name="Stud. Mycol.">
        <title>101 Dothideomycetes genomes: a test case for predicting lifestyles and emergence of pathogens.</title>
        <authorList>
            <person name="Haridas S."/>
            <person name="Albert R."/>
            <person name="Binder M."/>
            <person name="Bloem J."/>
            <person name="Labutti K."/>
            <person name="Salamov A."/>
            <person name="Andreopoulos B."/>
            <person name="Baker S."/>
            <person name="Barry K."/>
            <person name="Bills G."/>
            <person name="Bluhm B."/>
            <person name="Cannon C."/>
            <person name="Castanera R."/>
            <person name="Culley D."/>
            <person name="Daum C."/>
            <person name="Ezra D."/>
            <person name="Gonzalez J."/>
            <person name="Henrissat B."/>
            <person name="Kuo A."/>
            <person name="Liang C."/>
            <person name="Lipzen A."/>
            <person name="Lutzoni F."/>
            <person name="Magnuson J."/>
            <person name="Mondo S."/>
            <person name="Nolan M."/>
            <person name="Ohm R."/>
            <person name="Pangilinan J."/>
            <person name="Park H.-J."/>
            <person name="Ramirez L."/>
            <person name="Alfaro M."/>
            <person name="Sun H."/>
            <person name="Tritt A."/>
            <person name="Yoshinaga Y."/>
            <person name="Zwiers L.-H."/>
            <person name="Turgeon B."/>
            <person name="Goodwin S."/>
            <person name="Spatafora J."/>
            <person name="Crous P."/>
            <person name="Grigoriev I."/>
        </authorList>
    </citation>
    <scope>NUCLEOTIDE SEQUENCE</scope>
    <source>
        <strain evidence="1">CBS 207.26</strain>
    </source>
</reference>